<keyword evidence="3" id="KW-1185">Reference proteome</keyword>
<dbReference type="AlphaFoldDB" id="A0A8S4A7M5"/>
<name>A0A8S4A7M5_9EUPU</name>
<keyword evidence="1" id="KW-0812">Transmembrane</keyword>
<evidence type="ECO:0000313" key="2">
    <source>
        <dbReference type="EMBL" id="CAG5136268.1"/>
    </source>
</evidence>
<accession>A0A8S4A7M5</accession>
<evidence type="ECO:0000313" key="3">
    <source>
        <dbReference type="Proteomes" id="UP000678393"/>
    </source>
</evidence>
<reference evidence="2" key="1">
    <citation type="submission" date="2021-04" db="EMBL/GenBank/DDBJ databases">
        <authorList>
            <consortium name="Molecular Ecology Group"/>
        </authorList>
    </citation>
    <scope>NUCLEOTIDE SEQUENCE</scope>
</reference>
<gene>
    <name evidence="2" type="ORF">CUNI_LOCUS21826</name>
</gene>
<feature type="non-terminal residue" evidence="2">
    <location>
        <position position="86"/>
    </location>
</feature>
<sequence>LQPQERRNNLGKRTMFRTRLVYLLLVLLPYVSQAGILFELVKMKQENDSKCQTTGEKCSLYRGCCDILRCIVNSGSAPYCASLSGA</sequence>
<proteinExistence type="predicted"/>
<organism evidence="2 3">
    <name type="scientific">Candidula unifasciata</name>
    <dbReference type="NCBI Taxonomy" id="100452"/>
    <lineage>
        <taxon>Eukaryota</taxon>
        <taxon>Metazoa</taxon>
        <taxon>Spiralia</taxon>
        <taxon>Lophotrochozoa</taxon>
        <taxon>Mollusca</taxon>
        <taxon>Gastropoda</taxon>
        <taxon>Heterobranchia</taxon>
        <taxon>Euthyneura</taxon>
        <taxon>Panpulmonata</taxon>
        <taxon>Eupulmonata</taxon>
        <taxon>Stylommatophora</taxon>
        <taxon>Helicina</taxon>
        <taxon>Helicoidea</taxon>
        <taxon>Geomitridae</taxon>
        <taxon>Candidula</taxon>
    </lineage>
</organism>
<keyword evidence="1" id="KW-1133">Transmembrane helix</keyword>
<comment type="caution">
    <text evidence="2">The sequence shown here is derived from an EMBL/GenBank/DDBJ whole genome shotgun (WGS) entry which is preliminary data.</text>
</comment>
<keyword evidence="1" id="KW-0472">Membrane</keyword>
<dbReference type="EMBL" id="CAJHNH020008511">
    <property type="protein sequence ID" value="CAG5136268.1"/>
    <property type="molecule type" value="Genomic_DNA"/>
</dbReference>
<feature type="non-terminal residue" evidence="2">
    <location>
        <position position="1"/>
    </location>
</feature>
<dbReference type="Proteomes" id="UP000678393">
    <property type="component" value="Unassembled WGS sequence"/>
</dbReference>
<feature type="transmembrane region" description="Helical" evidence="1">
    <location>
        <begin position="20"/>
        <end position="41"/>
    </location>
</feature>
<evidence type="ECO:0000256" key="1">
    <source>
        <dbReference type="SAM" id="Phobius"/>
    </source>
</evidence>
<protein>
    <submittedName>
        <fullName evidence="2">Uncharacterized protein</fullName>
    </submittedName>
</protein>